<dbReference type="PANTHER" id="PTHR10811">
    <property type="entry name" value="FRINGE-RELATED"/>
    <property type="match status" value="1"/>
</dbReference>
<dbReference type="Gene3D" id="3.90.550.50">
    <property type="match status" value="1"/>
</dbReference>
<feature type="chain" id="PRO_5046094755" evidence="1">
    <location>
        <begin position="31"/>
        <end position="531"/>
    </location>
</feature>
<dbReference type="Proteomes" id="UP001227230">
    <property type="component" value="Chromosome 12"/>
</dbReference>
<dbReference type="InterPro" id="IPR006740">
    <property type="entry name" value="DUF604"/>
</dbReference>
<evidence type="ECO:0000313" key="3">
    <source>
        <dbReference type="Proteomes" id="UP001227230"/>
    </source>
</evidence>
<reference evidence="2 3" key="1">
    <citation type="journal article" date="2023" name="Hortic Res">
        <title>The complete reference genome for grapevine (Vitis vinifera L.) genetics and breeding.</title>
        <authorList>
            <person name="Shi X."/>
            <person name="Cao S."/>
            <person name="Wang X."/>
            <person name="Huang S."/>
            <person name="Wang Y."/>
            <person name="Liu Z."/>
            <person name="Liu W."/>
            <person name="Leng X."/>
            <person name="Peng Y."/>
            <person name="Wang N."/>
            <person name="Wang Y."/>
            <person name="Ma Z."/>
            <person name="Xu X."/>
            <person name="Zhang F."/>
            <person name="Xue H."/>
            <person name="Zhong H."/>
            <person name="Wang Y."/>
            <person name="Zhang K."/>
            <person name="Velt A."/>
            <person name="Avia K."/>
            <person name="Holtgrawe D."/>
            <person name="Grimplet J."/>
            <person name="Matus J.T."/>
            <person name="Ware D."/>
            <person name="Wu X."/>
            <person name="Wang H."/>
            <person name="Liu C."/>
            <person name="Fang Y."/>
            <person name="Rustenholz C."/>
            <person name="Cheng Z."/>
            <person name="Xiao H."/>
            <person name="Zhou Y."/>
        </authorList>
    </citation>
    <scope>NUCLEOTIDE SEQUENCE [LARGE SCALE GENOMIC DNA]</scope>
    <source>
        <strain evidence="3">cv. Pinot noir / PN40024</strain>
        <tissue evidence="2">Leaf</tissue>
    </source>
</reference>
<dbReference type="Pfam" id="PF04646">
    <property type="entry name" value="DUF604"/>
    <property type="match status" value="1"/>
</dbReference>
<dbReference type="EMBL" id="CP126659">
    <property type="protein sequence ID" value="WJZ99500.1"/>
    <property type="molecule type" value="Genomic_DNA"/>
</dbReference>
<evidence type="ECO:0000256" key="1">
    <source>
        <dbReference type="SAM" id="SignalP"/>
    </source>
</evidence>
<protein>
    <submittedName>
        <fullName evidence="2">Uncharacterized protein</fullName>
    </submittedName>
</protein>
<sequence length="531" mass="59964">MIPSTLKTLLLLSFALILYLLLHVPPPYLPQSLLSTPHEAAPLPTSSHHLLFSIASSAGSLGRRAPYLRLWSNSARAILFLDSPPPPDPSFAALPPIVLSGDTSRFPYTFRRGLPSAVRVARIIKEAVDRNESDIRWFVFGDDDTVFFVDNLVRTLSKYDHDQWFYIGSSSESYEQNESNSFDMAFGGGGFALSHSLARALAGVFDSCLMRYPHLFGSDARIFSCLAELGVGLTHEPGFHQVDIRGNLFGMLSAHPLSPLVSLHHLDSVDPIFPNRNRTQALEHLFEAVNIDPARILQQTICYDRLSSLTISVAWGFSIQVFEGNLLLPDLLPLQRTFTPWRRGRNISLSRYMFNTREYPKDPCKRPVVFFLQSVGSNHDGVWSNYTRHAVGNCGQTGAIKNLEQIRVLSQKLELNIEQMKAPRQTPWTFLLMRKSILLYNTNFEALWSPYLNFRKKEVALKMSKKTGFKVMAKGNYLGSLLSAKIPKLAQRISNKVLLYVKPQMVDQKPIALHRLGCFAILKAMTWQRTR</sequence>
<name>A0ABY9CZ36_VITVI</name>
<feature type="signal peptide" evidence="1">
    <location>
        <begin position="1"/>
        <end position="30"/>
    </location>
</feature>
<evidence type="ECO:0000313" key="2">
    <source>
        <dbReference type="EMBL" id="WJZ99500.1"/>
    </source>
</evidence>
<gene>
    <name evidence="2" type="ORF">VitviT2T_017941</name>
</gene>
<keyword evidence="1" id="KW-0732">Signal</keyword>
<proteinExistence type="predicted"/>
<accession>A0ABY9CZ36</accession>
<organism evidence="2 3">
    <name type="scientific">Vitis vinifera</name>
    <name type="common">Grape</name>
    <dbReference type="NCBI Taxonomy" id="29760"/>
    <lineage>
        <taxon>Eukaryota</taxon>
        <taxon>Viridiplantae</taxon>
        <taxon>Streptophyta</taxon>
        <taxon>Embryophyta</taxon>
        <taxon>Tracheophyta</taxon>
        <taxon>Spermatophyta</taxon>
        <taxon>Magnoliopsida</taxon>
        <taxon>eudicotyledons</taxon>
        <taxon>Gunneridae</taxon>
        <taxon>Pentapetalae</taxon>
        <taxon>rosids</taxon>
        <taxon>Vitales</taxon>
        <taxon>Vitaceae</taxon>
        <taxon>Viteae</taxon>
        <taxon>Vitis</taxon>
    </lineage>
</organism>
<keyword evidence="3" id="KW-1185">Reference proteome</keyword>